<protein>
    <recommendedName>
        <fullName evidence="4">tRNA pseudouridine synthase A</fullName>
        <ecNumber evidence="4">5.4.99.12</ecNumber>
    </recommendedName>
    <alternativeName>
        <fullName evidence="4">tRNA pseudouridine(38-40) synthase</fullName>
    </alternativeName>
    <alternativeName>
        <fullName evidence="4">tRNA pseudouridylate synthase I</fullName>
    </alternativeName>
    <alternativeName>
        <fullName evidence="4">tRNA-uridine isomerase I</fullName>
    </alternativeName>
</protein>
<comment type="subunit">
    <text evidence="4">Homodimer.</text>
</comment>
<reference evidence="9 10" key="1">
    <citation type="submission" date="2016-10" db="EMBL/GenBank/DDBJ databases">
        <authorList>
            <person name="de Groot N.N."/>
        </authorList>
    </citation>
    <scope>NUCLEOTIDE SEQUENCE [LARGE SCALE GENOMIC DNA]</scope>
    <source>
        <strain evidence="9 10">DSM 24956</strain>
    </source>
</reference>
<dbReference type="InterPro" id="IPR020097">
    <property type="entry name" value="PsdUridine_synth_TruA_a/b_dom"/>
</dbReference>
<dbReference type="EMBL" id="FNNJ01000001">
    <property type="protein sequence ID" value="SDW54478.1"/>
    <property type="molecule type" value="Genomic_DNA"/>
</dbReference>
<dbReference type="GO" id="GO:0031119">
    <property type="term" value="P:tRNA pseudouridine synthesis"/>
    <property type="evidence" value="ECO:0007669"/>
    <property type="project" value="UniProtKB-UniRule"/>
</dbReference>
<evidence type="ECO:0000313" key="9">
    <source>
        <dbReference type="EMBL" id="SDW54478.1"/>
    </source>
</evidence>
<dbReference type="FunFam" id="3.30.70.580:FF:000001">
    <property type="entry name" value="tRNA pseudouridine synthase A"/>
    <property type="match status" value="1"/>
</dbReference>
<dbReference type="PIRSF" id="PIRSF001430">
    <property type="entry name" value="tRNA_psdUrid_synth"/>
    <property type="match status" value="1"/>
</dbReference>
<dbReference type="RefSeq" id="WP_090120228.1">
    <property type="nucleotide sequence ID" value="NZ_FNNJ01000001.1"/>
</dbReference>
<dbReference type="Gene3D" id="3.30.70.580">
    <property type="entry name" value="Pseudouridine synthase I, catalytic domain, N-terminal subdomain"/>
    <property type="match status" value="1"/>
</dbReference>
<evidence type="ECO:0000256" key="6">
    <source>
        <dbReference type="PIRSR" id="PIRSR001430-2"/>
    </source>
</evidence>
<gene>
    <name evidence="4" type="primary">truA</name>
    <name evidence="9" type="ORF">SAMN05444411_101950</name>
</gene>
<comment type="catalytic activity">
    <reaction evidence="4 7">
        <text>uridine(38/39/40) in tRNA = pseudouridine(38/39/40) in tRNA</text>
        <dbReference type="Rhea" id="RHEA:22376"/>
        <dbReference type="Rhea" id="RHEA-COMP:10085"/>
        <dbReference type="Rhea" id="RHEA-COMP:10087"/>
        <dbReference type="ChEBI" id="CHEBI:65314"/>
        <dbReference type="ChEBI" id="CHEBI:65315"/>
        <dbReference type="EC" id="5.4.99.12"/>
    </reaction>
</comment>
<keyword evidence="2 4" id="KW-0819">tRNA processing</keyword>
<evidence type="ECO:0000256" key="1">
    <source>
        <dbReference type="ARBA" id="ARBA00009375"/>
    </source>
</evidence>
<evidence type="ECO:0000256" key="3">
    <source>
        <dbReference type="ARBA" id="ARBA00023235"/>
    </source>
</evidence>
<dbReference type="PANTHER" id="PTHR11142">
    <property type="entry name" value="PSEUDOURIDYLATE SYNTHASE"/>
    <property type="match status" value="1"/>
</dbReference>
<organism evidence="9 10">
    <name type="scientific">Lutibacter oricola</name>
    <dbReference type="NCBI Taxonomy" id="762486"/>
    <lineage>
        <taxon>Bacteria</taxon>
        <taxon>Pseudomonadati</taxon>
        <taxon>Bacteroidota</taxon>
        <taxon>Flavobacteriia</taxon>
        <taxon>Flavobacteriales</taxon>
        <taxon>Flavobacteriaceae</taxon>
        <taxon>Lutibacter</taxon>
    </lineage>
</organism>
<dbReference type="Proteomes" id="UP000199595">
    <property type="component" value="Unassembled WGS sequence"/>
</dbReference>
<name>A0A1H2UEY2_9FLAO</name>
<dbReference type="HAMAP" id="MF_00171">
    <property type="entry name" value="TruA"/>
    <property type="match status" value="1"/>
</dbReference>
<dbReference type="NCBIfam" id="TIGR00071">
    <property type="entry name" value="hisT_truA"/>
    <property type="match status" value="1"/>
</dbReference>
<dbReference type="PANTHER" id="PTHR11142:SF0">
    <property type="entry name" value="TRNA PSEUDOURIDINE SYNTHASE-LIKE 1"/>
    <property type="match status" value="1"/>
</dbReference>
<feature type="active site" description="Nucleophile" evidence="4 5">
    <location>
        <position position="51"/>
    </location>
</feature>
<feature type="binding site" evidence="4 6">
    <location>
        <position position="109"/>
    </location>
    <ligand>
        <name>substrate</name>
    </ligand>
</feature>
<proteinExistence type="inferred from homology"/>
<dbReference type="Pfam" id="PF01416">
    <property type="entry name" value="PseudoU_synth_1"/>
    <property type="match status" value="2"/>
</dbReference>
<evidence type="ECO:0000256" key="7">
    <source>
        <dbReference type="RuleBase" id="RU003792"/>
    </source>
</evidence>
<dbReference type="SUPFAM" id="SSF55120">
    <property type="entry name" value="Pseudouridine synthase"/>
    <property type="match status" value="1"/>
</dbReference>
<dbReference type="STRING" id="762486.SAMN05444411_101950"/>
<dbReference type="GO" id="GO:0160147">
    <property type="term" value="F:tRNA pseudouridine(38-40) synthase activity"/>
    <property type="evidence" value="ECO:0007669"/>
    <property type="project" value="UniProtKB-EC"/>
</dbReference>
<dbReference type="InterPro" id="IPR001406">
    <property type="entry name" value="PsdUridine_synth_TruA"/>
</dbReference>
<comment type="caution">
    <text evidence="4">Lacks conserved residue(s) required for the propagation of feature annotation.</text>
</comment>
<keyword evidence="10" id="KW-1185">Reference proteome</keyword>
<dbReference type="CDD" id="cd02570">
    <property type="entry name" value="PseudoU_synth_EcTruA"/>
    <property type="match status" value="1"/>
</dbReference>
<evidence type="ECO:0000256" key="5">
    <source>
        <dbReference type="PIRSR" id="PIRSR001430-1"/>
    </source>
</evidence>
<dbReference type="InterPro" id="IPR020103">
    <property type="entry name" value="PsdUridine_synth_cat_dom_sf"/>
</dbReference>
<dbReference type="InterPro" id="IPR020095">
    <property type="entry name" value="PsdUridine_synth_TruA_C"/>
</dbReference>
<evidence type="ECO:0000256" key="4">
    <source>
        <dbReference type="HAMAP-Rule" id="MF_00171"/>
    </source>
</evidence>
<dbReference type="Gene3D" id="3.30.70.660">
    <property type="entry name" value="Pseudouridine synthase I, catalytic domain, C-terminal subdomain"/>
    <property type="match status" value="1"/>
</dbReference>
<comment type="similarity">
    <text evidence="1 4 7">Belongs to the tRNA pseudouridine synthase TruA family.</text>
</comment>
<evidence type="ECO:0000313" key="10">
    <source>
        <dbReference type="Proteomes" id="UP000199595"/>
    </source>
</evidence>
<dbReference type="AlphaFoldDB" id="A0A1H2UEY2"/>
<dbReference type="InterPro" id="IPR020094">
    <property type="entry name" value="TruA/RsuA/RluB/E/F_N"/>
</dbReference>
<dbReference type="OrthoDB" id="9811823at2"/>
<dbReference type="EC" id="5.4.99.12" evidence="4"/>
<accession>A0A1H2UEY2</accession>
<feature type="domain" description="Pseudouridine synthase I TruA alpha/beta" evidence="8">
    <location>
        <begin position="8"/>
        <end position="103"/>
    </location>
</feature>
<feature type="domain" description="Pseudouridine synthase I TruA alpha/beta" evidence="8">
    <location>
        <begin position="142"/>
        <end position="243"/>
    </location>
</feature>
<comment type="function">
    <text evidence="4">Formation of pseudouridine at positions 38, 39 and 40 in the anticodon stem and loop of transfer RNAs.</text>
</comment>
<keyword evidence="3 4" id="KW-0413">Isomerase</keyword>
<dbReference type="GO" id="GO:0003723">
    <property type="term" value="F:RNA binding"/>
    <property type="evidence" value="ECO:0007669"/>
    <property type="project" value="InterPro"/>
</dbReference>
<evidence type="ECO:0000256" key="2">
    <source>
        <dbReference type="ARBA" id="ARBA00022694"/>
    </source>
</evidence>
<evidence type="ECO:0000259" key="8">
    <source>
        <dbReference type="Pfam" id="PF01416"/>
    </source>
</evidence>
<sequence>MRYFIELAYKGTHYHGWQYQPNAISIQECIHKAFSTVLREKIEVVGAGRTDAGVHAEQLFAHFDFEKEINIDETIYKVNSILPKDIVVYSILKSKADAHARFDAVGRSYEYRILLGRNPFFNETTWQVINKKLNIAKMNEAAKILVTYTNFKCFSRSNTDVRTYNCKVTRAEWILSNKSLIFHVTADRFLRNMVRAIVGTLLDVGTGKTSIEKFEEIIKSMDRCNAGPSAPAEGLFLTKVAYPKTIFINE</sequence>